<proteinExistence type="predicted"/>
<protein>
    <submittedName>
        <fullName evidence="1">Uncharacterized protein</fullName>
    </submittedName>
</protein>
<accession>A0A6N8M2H9</accession>
<evidence type="ECO:0000313" key="1">
    <source>
        <dbReference type="EMBL" id="MWC45602.1"/>
    </source>
</evidence>
<dbReference type="AlphaFoldDB" id="A0A6N8M2H9"/>
<comment type="caution">
    <text evidence="1">The sequence shown here is derived from an EMBL/GenBank/DDBJ whole genome shotgun (WGS) entry which is preliminary data.</text>
</comment>
<name>A0A6N8M2H9_9SPHN</name>
<organism evidence="1 2">
    <name type="scientific">Sphingomonas carotinifaciens</name>
    <dbReference type="NCBI Taxonomy" id="1166323"/>
    <lineage>
        <taxon>Bacteria</taxon>
        <taxon>Pseudomonadati</taxon>
        <taxon>Pseudomonadota</taxon>
        <taxon>Alphaproteobacteria</taxon>
        <taxon>Sphingomonadales</taxon>
        <taxon>Sphingomonadaceae</taxon>
        <taxon>Sphingomonas</taxon>
    </lineage>
</organism>
<dbReference type="EMBL" id="WSUT01000007">
    <property type="protein sequence ID" value="MWC45602.1"/>
    <property type="molecule type" value="Genomic_DNA"/>
</dbReference>
<reference evidence="1 2" key="1">
    <citation type="submission" date="2019-12" db="EMBL/GenBank/DDBJ databases">
        <authorList>
            <person name="Zheng J."/>
        </authorList>
    </citation>
    <scope>NUCLEOTIDE SEQUENCE [LARGE SCALE GENOMIC DNA]</scope>
    <source>
        <strain evidence="1 2">DSM 27347</strain>
    </source>
</reference>
<gene>
    <name evidence="1" type="ORF">GQR91_18460</name>
</gene>
<dbReference type="Proteomes" id="UP000436801">
    <property type="component" value="Unassembled WGS sequence"/>
</dbReference>
<sequence>MLDRELRRVRRFATMLHDRRSVMDLTAYERELEEQLGRTRAGNDKLEGMLRPLIRRDRG</sequence>
<evidence type="ECO:0000313" key="2">
    <source>
        <dbReference type="Proteomes" id="UP000436801"/>
    </source>
</evidence>